<dbReference type="GO" id="GO:0030170">
    <property type="term" value="F:pyridoxal phosphate binding"/>
    <property type="evidence" value="ECO:0007669"/>
    <property type="project" value="InterPro"/>
</dbReference>
<evidence type="ECO:0000256" key="2">
    <source>
        <dbReference type="ARBA" id="ARBA00010869"/>
    </source>
</evidence>
<dbReference type="GO" id="GO:0006565">
    <property type="term" value="P:L-serine catabolic process"/>
    <property type="evidence" value="ECO:0007669"/>
    <property type="project" value="TreeGrafter"/>
</dbReference>
<dbReference type="GO" id="GO:0003941">
    <property type="term" value="F:L-serine ammonia-lyase activity"/>
    <property type="evidence" value="ECO:0007669"/>
    <property type="project" value="TreeGrafter"/>
</dbReference>
<dbReference type="PANTHER" id="PTHR48078">
    <property type="entry name" value="THREONINE DEHYDRATASE, MITOCHONDRIAL-RELATED"/>
    <property type="match status" value="1"/>
</dbReference>
<dbReference type="CDD" id="cd01562">
    <property type="entry name" value="Thr-dehyd"/>
    <property type="match status" value="1"/>
</dbReference>
<dbReference type="InterPro" id="IPR036052">
    <property type="entry name" value="TrpB-like_PALP_sf"/>
</dbReference>
<dbReference type="Pfam" id="PF00291">
    <property type="entry name" value="PALP"/>
    <property type="match status" value="1"/>
</dbReference>
<feature type="domain" description="Tryptophan synthase beta chain-like PALP" evidence="5">
    <location>
        <begin position="15"/>
        <end position="313"/>
    </location>
</feature>
<dbReference type="GO" id="GO:0009097">
    <property type="term" value="P:isoleucine biosynthetic process"/>
    <property type="evidence" value="ECO:0007669"/>
    <property type="project" value="TreeGrafter"/>
</dbReference>
<dbReference type="PROSITE" id="PS00165">
    <property type="entry name" value="DEHYDRATASE_SER_THR"/>
    <property type="match status" value="1"/>
</dbReference>
<dbReference type="AlphaFoldDB" id="A0A2H9T734"/>
<gene>
    <name evidence="6" type="primary">tdcB</name>
    <name evidence="6" type="ORF">CI610_02004</name>
</gene>
<dbReference type="SUPFAM" id="SSF53686">
    <property type="entry name" value="Tryptophan synthase beta subunit-like PLP-dependent enzymes"/>
    <property type="match status" value="1"/>
</dbReference>
<dbReference type="GO" id="GO:0006567">
    <property type="term" value="P:L-threonine catabolic process"/>
    <property type="evidence" value="ECO:0007669"/>
    <property type="project" value="TreeGrafter"/>
</dbReference>
<protein>
    <submittedName>
        <fullName evidence="6">L-threonine dehydratase catabolic TdcB</fullName>
        <ecNumber evidence="6">4.3.1.19</ecNumber>
    </submittedName>
</protein>
<accession>A0A2H9T734</accession>
<dbReference type="InterPro" id="IPR050147">
    <property type="entry name" value="Ser/Thr_Dehydratase"/>
</dbReference>
<keyword evidence="3" id="KW-0663">Pyridoxal phosphate</keyword>
<dbReference type="GO" id="GO:0004794">
    <property type="term" value="F:threonine deaminase activity"/>
    <property type="evidence" value="ECO:0007669"/>
    <property type="project" value="UniProtKB-EC"/>
</dbReference>
<dbReference type="EMBL" id="NSIT01000103">
    <property type="protein sequence ID" value="PJE79040.1"/>
    <property type="molecule type" value="Genomic_DNA"/>
</dbReference>
<dbReference type="Gene3D" id="3.40.50.1100">
    <property type="match status" value="2"/>
</dbReference>
<comment type="cofactor">
    <cofactor evidence="1">
        <name>pyridoxal 5'-phosphate</name>
        <dbReference type="ChEBI" id="CHEBI:597326"/>
    </cofactor>
</comment>
<evidence type="ECO:0000259" key="5">
    <source>
        <dbReference type="Pfam" id="PF00291"/>
    </source>
</evidence>
<keyword evidence="4 6" id="KW-0456">Lyase</keyword>
<dbReference type="PANTHER" id="PTHR48078:SF6">
    <property type="entry name" value="L-THREONINE DEHYDRATASE CATABOLIC TDCB"/>
    <property type="match status" value="1"/>
</dbReference>
<dbReference type="InterPro" id="IPR000634">
    <property type="entry name" value="Ser/Thr_deHydtase_PyrdxlP-BS"/>
</dbReference>
<dbReference type="FunFam" id="3.40.50.1100:FF:000005">
    <property type="entry name" value="Threonine dehydratase catabolic"/>
    <property type="match status" value="1"/>
</dbReference>
<evidence type="ECO:0000256" key="1">
    <source>
        <dbReference type="ARBA" id="ARBA00001933"/>
    </source>
</evidence>
<evidence type="ECO:0000256" key="4">
    <source>
        <dbReference type="ARBA" id="ARBA00023239"/>
    </source>
</evidence>
<evidence type="ECO:0000313" key="6">
    <source>
        <dbReference type="EMBL" id="PJE79040.1"/>
    </source>
</evidence>
<dbReference type="InterPro" id="IPR001926">
    <property type="entry name" value="TrpB-like_PALP"/>
</dbReference>
<comment type="caution">
    <text evidence="6">The sequence shown here is derived from an EMBL/GenBank/DDBJ whole genome shotgun (WGS) entry which is preliminary data.</text>
</comment>
<name>A0A2H9T734_9ZZZZ</name>
<dbReference type="EC" id="4.3.1.19" evidence="6"/>
<reference evidence="6" key="1">
    <citation type="journal article" date="2017" name="Appl. Environ. Microbiol.">
        <title>Molecular characterization of an Endozoicomonas-like organism causing infection in king scallop Pecten maximus L.</title>
        <authorList>
            <person name="Cano I."/>
            <person name="van Aerle R."/>
            <person name="Ross S."/>
            <person name="Verner-Jeffreys D.W."/>
            <person name="Paley R.K."/>
            <person name="Rimmer G."/>
            <person name="Ryder D."/>
            <person name="Hooper P."/>
            <person name="Stone D."/>
            <person name="Feist S.W."/>
        </authorList>
    </citation>
    <scope>NUCLEOTIDE SEQUENCE</scope>
</reference>
<sequence length="330" mass="35426">MYSVNEFQRIYQKILPYIRITPLLESQHLSRHIQGHVLVKAESLQITGAFKLRGALHRLMSLPSSVKTKGIIAYSSGNFAAGLAAAGQITNIPVTIVMPADAPKVKLSNARYYGAKVIECKSSFPSREEAACNMARALSKQSGGQLLHPFDDIELSKGQATVGLEICQQIEQQKRAMTDWLLCPFGGGSLATGCAMVVSALSVPVRVCSIEPESYNGMELSINAKKIQRAQGNMATSCDALMARSPGSSLFPVAMSTGIKGISVSERYIATAITLAFDELKLILEPSGAIGIAALLQYPELFKEQSVTLIASGGNVDQNTYQQCLAMPVP</sequence>
<proteinExistence type="inferred from homology"/>
<comment type="similarity">
    <text evidence="2">Belongs to the serine/threonine dehydratase family.</text>
</comment>
<organism evidence="6">
    <name type="scientific">invertebrate metagenome</name>
    <dbReference type="NCBI Taxonomy" id="1711999"/>
    <lineage>
        <taxon>unclassified sequences</taxon>
        <taxon>metagenomes</taxon>
        <taxon>organismal metagenomes</taxon>
    </lineage>
</organism>
<evidence type="ECO:0000256" key="3">
    <source>
        <dbReference type="ARBA" id="ARBA00022898"/>
    </source>
</evidence>